<evidence type="ECO:0000256" key="2">
    <source>
        <dbReference type="ARBA" id="ARBA00022679"/>
    </source>
</evidence>
<dbReference type="InterPro" id="IPR008949">
    <property type="entry name" value="Isoprenoid_synthase_dom_sf"/>
</dbReference>
<evidence type="ECO:0000313" key="6">
    <source>
        <dbReference type="EMBL" id="WUR02696.1"/>
    </source>
</evidence>
<name>A0AAX4J9W2_9MICR</name>
<dbReference type="SUPFAM" id="SSF48576">
    <property type="entry name" value="Terpenoid synthases"/>
    <property type="match status" value="1"/>
</dbReference>
<reference evidence="6" key="1">
    <citation type="journal article" date="2024" name="BMC Genomics">
        <title>Functional annotation of a divergent genome using sequence and structure-based similarity.</title>
        <authorList>
            <person name="Svedberg D."/>
            <person name="Winiger R.R."/>
            <person name="Berg A."/>
            <person name="Sharma H."/>
            <person name="Tellgren-Roth C."/>
            <person name="Debrunner-Vossbrinck B.A."/>
            <person name="Vossbrinck C.R."/>
            <person name="Barandun J."/>
        </authorList>
    </citation>
    <scope>NUCLEOTIDE SEQUENCE</scope>
    <source>
        <strain evidence="6">Illinois isolate</strain>
    </source>
</reference>
<accession>A0AAX4J9W2</accession>
<comment type="cofactor">
    <cofactor evidence="1">
        <name>Mg(2+)</name>
        <dbReference type="ChEBI" id="CHEBI:18420"/>
    </cofactor>
</comment>
<keyword evidence="2 5" id="KW-0808">Transferase</keyword>
<dbReference type="PANTHER" id="PTHR11525">
    <property type="entry name" value="FARNESYL-PYROPHOSPHATE SYNTHETASE"/>
    <property type="match status" value="1"/>
</dbReference>
<evidence type="ECO:0000256" key="3">
    <source>
        <dbReference type="ARBA" id="ARBA00022723"/>
    </source>
</evidence>
<protein>
    <submittedName>
        <fullName evidence="6">Farnesyl pyrophosphate synthase</fullName>
    </submittedName>
</protein>
<dbReference type="GO" id="GO:0005737">
    <property type="term" value="C:cytoplasm"/>
    <property type="evidence" value="ECO:0007669"/>
    <property type="project" value="TreeGrafter"/>
</dbReference>
<evidence type="ECO:0000256" key="1">
    <source>
        <dbReference type="ARBA" id="ARBA00001946"/>
    </source>
</evidence>
<dbReference type="GO" id="GO:0046872">
    <property type="term" value="F:metal ion binding"/>
    <property type="evidence" value="ECO:0007669"/>
    <property type="project" value="UniProtKB-KW"/>
</dbReference>
<evidence type="ECO:0000256" key="5">
    <source>
        <dbReference type="RuleBase" id="RU004466"/>
    </source>
</evidence>
<keyword evidence="4" id="KW-0460">Magnesium</keyword>
<keyword evidence="3" id="KW-0479">Metal-binding</keyword>
<evidence type="ECO:0000313" key="7">
    <source>
        <dbReference type="Proteomes" id="UP001334084"/>
    </source>
</evidence>
<dbReference type="InterPro" id="IPR000092">
    <property type="entry name" value="Polyprenyl_synt"/>
</dbReference>
<dbReference type="GeneID" id="90540507"/>
<proteinExistence type="inferred from homology"/>
<dbReference type="GO" id="GO:0004161">
    <property type="term" value="F:dimethylallyltranstransferase activity"/>
    <property type="evidence" value="ECO:0007669"/>
    <property type="project" value="TreeGrafter"/>
</dbReference>
<dbReference type="InterPro" id="IPR039702">
    <property type="entry name" value="FPS1-like"/>
</dbReference>
<dbReference type="PROSITE" id="PS00444">
    <property type="entry name" value="POLYPRENYL_SYNTHASE_2"/>
    <property type="match status" value="1"/>
</dbReference>
<evidence type="ECO:0000256" key="4">
    <source>
        <dbReference type="ARBA" id="ARBA00022842"/>
    </source>
</evidence>
<dbReference type="GO" id="GO:0045337">
    <property type="term" value="P:farnesyl diphosphate biosynthetic process"/>
    <property type="evidence" value="ECO:0007669"/>
    <property type="project" value="TreeGrafter"/>
</dbReference>
<dbReference type="KEGG" id="vnx:VNE69_02217"/>
<dbReference type="GO" id="GO:0004337">
    <property type="term" value="F:(2E,6E)-farnesyl diphosphate synthase activity"/>
    <property type="evidence" value="ECO:0007669"/>
    <property type="project" value="TreeGrafter"/>
</dbReference>
<keyword evidence="7" id="KW-1185">Reference proteome</keyword>
<gene>
    <name evidence="6" type="ORF">VNE69_02217</name>
</gene>
<dbReference type="InterPro" id="IPR033749">
    <property type="entry name" value="Polyprenyl_synt_CS"/>
</dbReference>
<dbReference type="EMBL" id="CP142727">
    <property type="protein sequence ID" value="WUR02696.1"/>
    <property type="molecule type" value="Genomic_DNA"/>
</dbReference>
<dbReference type="RefSeq" id="XP_065328841.1">
    <property type="nucleotide sequence ID" value="XM_065472769.1"/>
</dbReference>
<dbReference type="PANTHER" id="PTHR11525:SF0">
    <property type="entry name" value="FARNESYL PYROPHOSPHATE SYNTHASE"/>
    <property type="match status" value="1"/>
</dbReference>
<dbReference type="Gene3D" id="1.10.600.10">
    <property type="entry name" value="Farnesyl Diphosphate Synthase"/>
    <property type="match status" value="1"/>
</dbReference>
<dbReference type="Pfam" id="PF00348">
    <property type="entry name" value="polyprenyl_synt"/>
    <property type="match status" value="1"/>
</dbReference>
<comment type="similarity">
    <text evidence="5">Belongs to the FPP/GGPP synthase family.</text>
</comment>
<dbReference type="Proteomes" id="UP001334084">
    <property type="component" value="Chromosome 2"/>
</dbReference>
<organism evidence="6 7">
    <name type="scientific">Vairimorpha necatrix</name>
    <dbReference type="NCBI Taxonomy" id="6039"/>
    <lineage>
        <taxon>Eukaryota</taxon>
        <taxon>Fungi</taxon>
        <taxon>Fungi incertae sedis</taxon>
        <taxon>Microsporidia</taxon>
        <taxon>Nosematidae</taxon>
        <taxon>Vairimorpha</taxon>
    </lineage>
</organism>
<sequence>MTVLEISSKLMSEISLICKDYNITKVKDILNYNLRGGKLTRYQILSHVANNGNEKVTEFDKDIVGFIIEAFHASFLMSDDIVDNSTMRRDKPCFYFRRKMMTLRDSRFLISLIYQLIKRLNLKIKKVIEKCFFETCLGQTIDTKNKVRDECSFSLYKRICELKTSSYTVYMPMACGYILGGRKCPDYLEEFTNIIGLIYQMNDDYLNFFPEKTKKSFTDLEEFKLTYFTSKLGDCFKEVQELAAMEKNEEELDVKEFNKDLDMFFNKKAVPASIEKWIRSYFDKYFIHKEELVMKSRDMIHKEDEKDLFFLYDILKKYELK</sequence>
<dbReference type="AlphaFoldDB" id="A0AAX4J9W2"/>